<dbReference type="PANTHER" id="PTHR34220:SF7">
    <property type="entry name" value="SENSOR HISTIDINE KINASE YPDA"/>
    <property type="match status" value="1"/>
</dbReference>
<gene>
    <name evidence="15" type="ORF">CWS01_21820</name>
</gene>
<keyword evidence="7" id="KW-0547">Nucleotide-binding</keyword>
<dbReference type="Pfam" id="PF02518">
    <property type="entry name" value="HATPase_c"/>
    <property type="match status" value="1"/>
</dbReference>
<evidence type="ECO:0000256" key="1">
    <source>
        <dbReference type="ARBA" id="ARBA00000085"/>
    </source>
</evidence>
<evidence type="ECO:0000256" key="2">
    <source>
        <dbReference type="ARBA" id="ARBA00004651"/>
    </source>
</evidence>
<dbReference type="InterPro" id="IPR050640">
    <property type="entry name" value="Bact_2-comp_sensor_kinase"/>
</dbReference>
<comment type="caution">
    <text evidence="15">The sequence shown here is derived from an EMBL/GenBank/DDBJ whole genome shotgun (WGS) entry which is preliminary data.</text>
</comment>
<keyword evidence="9" id="KW-0067">ATP-binding</keyword>
<dbReference type="InterPro" id="IPR003594">
    <property type="entry name" value="HATPase_dom"/>
</dbReference>
<evidence type="ECO:0000256" key="12">
    <source>
        <dbReference type="SAM" id="Phobius"/>
    </source>
</evidence>
<reference evidence="15 16" key="1">
    <citation type="journal article" date="2003" name="Int. J. Syst. Evol. Microbiol.">
        <title>Bacillus nealsonii sp. nov., isolated from a spacecraft-assembly facility, whose spores are gamma-radiation resistant.</title>
        <authorList>
            <person name="Venkateswaran K."/>
            <person name="Kempf M."/>
            <person name="Chen F."/>
            <person name="Satomi M."/>
            <person name="Nicholson W."/>
            <person name="Kern R."/>
        </authorList>
    </citation>
    <scope>NUCLEOTIDE SEQUENCE [LARGE SCALE GENOMIC DNA]</scope>
    <source>
        <strain evidence="15 16">FO-92</strain>
    </source>
</reference>
<protein>
    <recommendedName>
        <fullName evidence="3">histidine kinase</fullName>
        <ecNumber evidence="3">2.7.13.3</ecNumber>
    </recommendedName>
</protein>
<accession>A0A2N0YWB5</accession>
<organism evidence="15 16">
    <name type="scientific">Niallia nealsonii</name>
    <dbReference type="NCBI Taxonomy" id="115979"/>
    <lineage>
        <taxon>Bacteria</taxon>
        <taxon>Bacillati</taxon>
        <taxon>Bacillota</taxon>
        <taxon>Bacilli</taxon>
        <taxon>Bacillales</taxon>
        <taxon>Bacillaceae</taxon>
        <taxon>Niallia</taxon>
    </lineage>
</organism>
<evidence type="ECO:0000256" key="11">
    <source>
        <dbReference type="ARBA" id="ARBA00023136"/>
    </source>
</evidence>
<evidence type="ECO:0000313" key="16">
    <source>
        <dbReference type="Proteomes" id="UP000233375"/>
    </source>
</evidence>
<feature type="domain" description="HAMP" evidence="14">
    <location>
        <begin position="305"/>
        <end position="357"/>
    </location>
</feature>
<dbReference type="InterPro" id="IPR036890">
    <property type="entry name" value="HATPase_C_sf"/>
</dbReference>
<keyword evidence="12" id="KW-1133">Transmembrane helix</keyword>
<name>A0A2N0YWB5_9BACI</name>
<keyword evidence="12" id="KW-0812">Transmembrane</keyword>
<evidence type="ECO:0000256" key="5">
    <source>
        <dbReference type="ARBA" id="ARBA00022553"/>
    </source>
</evidence>
<evidence type="ECO:0000256" key="7">
    <source>
        <dbReference type="ARBA" id="ARBA00022741"/>
    </source>
</evidence>
<dbReference type="Proteomes" id="UP000233375">
    <property type="component" value="Unassembled WGS sequence"/>
</dbReference>
<dbReference type="GO" id="GO:0005524">
    <property type="term" value="F:ATP binding"/>
    <property type="evidence" value="ECO:0007669"/>
    <property type="project" value="UniProtKB-KW"/>
</dbReference>
<keyword evidence="5" id="KW-0597">Phosphoprotein</keyword>
<keyword evidence="11 12" id="KW-0472">Membrane</keyword>
<dbReference type="PROSITE" id="PS50109">
    <property type="entry name" value="HIS_KIN"/>
    <property type="match status" value="1"/>
</dbReference>
<feature type="domain" description="Histidine kinase" evidence="13">
    <location>
        <begin position="468"/>
        <end position="568"/>
    </location>
</feature>
<dbReference type="InterPro" id="IPR005467">
    <property type="entry name" value="His_kinase_dom"/>
</dbReference>
<keyword evidence="6" id="KW-0808">Transferase</keyword>
<dbReference type="Pfam" id="PF00672">
    <property type="entry name" value="HAMP"/>
    <property type="match status" value="1"/>
</dbReference>
<keyword evidence="4" id="KW-1003">Cell membrane</keyword>
<comment type="catalytic activity">
    <reaction evidence="1">
        <text>ATP + protein L-histidine = ADP + protein N-phospho-L-histidine.</text>
        <dbReference type="EC" id="2.7.13.3"/>
    </reaction>
</comment>
<evidence type="ECO:0000259" key="13">
    <source>
        <dbReference type="PROSITE" id="PS50109"/>
    </source>
</evidence>
<feature type="transmembrane region" description="Helical" evidence="12">
    <location>
        <begin position="285"/>
        <end position="308"/>
    </location>
</feature>
<keyword evidence="8 15" id="KW-0418">Kinase</keyword>
<comment type="subcellular location">
    <subcellularLocation>
        <location evidence="2">Cell membrane</location>
        <topology evidence="2">Multi-pass membrane protein</topology>
    </subcellularLocation>
</comment>
<dbReference type="InterPro" id="IPR010559">
    <property type="entry name" value="Sig_transdc_His_kin_internal"/>
</dbReference>
<evidence type="ECO:0000259" key="14">
    <source>
        <dbReference type="PROSITE" id="PS50885"/>
    </source>
</evidence>
<keyword evidence="16" id="KW-1185">Reference proteome</keyword>
<evidence type="ECO:0000256" key="10">
    <source>
        <dbReference type="ARBA" id="ARBA00023012"/>
    </source>
</evidence>
<dbReference type="PROSITE" id="PS50885">
    <property type="entry name" value="HAMP"/>
    <property type="match status" value="1"/>
</dbReference>
<dbReference type="EC" id="2.7.13.3" evidence="3"/>
<evidence type="ECO:0000256" key="3">
    <source>
        <dbReference type="ARBA" id="ARBA00012438"/>
    </source>
</evidence>
<dbReference type="Gene3D" id="3.30.565.10">
    <property type="entry name" value="Histidine kinase-like ATPase, C-terminal domain"/>
    <property type="match status" value="1"/>
</dbReference>
<dbReference type="InterPro" id="IPR003660">
    <property type="entry name" value="HAMP_dom"/>
</dbReference>
<dbReference type="Pfam" id="PF06580">
    <property type="entry name" value="His_kinase"/>
    <property type="match status" value="1"/>
</dbReference>
<keyword evidence="10" id="KW-0902">Two-component regulatory system</keyword>
<dbReference type="PANTHER" id="PTHR34220">
    <property type="entry name" value="SENSOR HISTIDINE KINASE YPDA"/>
    <property type="match status" value="1"/>
</dbReference>
<dbReference type="AlphaFoldDB" id="A0A2N0YWB5"/>
<dbReference type="RefSeq" id="WP_101179656.1">
    <property type="nucleotide sequence ID" value="NZ_PISE01000075.1"/>
</dbReference>
<dbReference type="SUPFAM" id="SSF158472">
    <property type="entry name" value="HAMP domain-like"/>
    <property type="match status" value="1"/>
</dbReference>
<sequence length="573" mass="66191">MVKLKTWFKNLKFRSKILIICLLASLLPVVALGYFCYYQIQNLLINRENEVLEESLNQAILSLDYKVNTYFNIINQITWDEDVKRGVTSDYANSYEMYLMYRDILDPLILTARNLQNDINTITIYSNNKTIYYHGDILRPLSDIEHTSWYPSVLNTTSPKLVASDSDRTLKVVCQIFDRYNKNIVYLDIDYKHVFNSMASLFEDTYGIIILDENNQPVYSFENFSKKNNSYELSSDELLKKYKDGSLDQDYVYKKSALSSYNWTAYLYRPLGTVSASTSQITVTVILVIFLCILFLFLSIYFLSIIVVRPLEKLAKNMEQIEKGDLSVTVTNTSTDEIGHLIRKFGNMVHKLQTMIDEVYNSKIAQQEYEMKALQAQINPHFFYNSLSLINSKAIMTEQEDISKMAQLLSTYYRTTLNKGKNIISVKDELENTTSYIQIQRMMHSNSFDVHFEIDDQILNYTMINLLLQPLVENAINHGIDHKETPGKGILTISGKQSNDNLIFTIADNGCGISPETLETILITKTKGYGIQNVHHRIQLNYGEKYGLFYKSKWMEGTTVTLIIPKKQGNLLY</sequence>
<dbReference type="EMBL" id="PISE01000075">
    <property type="protein sequence ID" value="PKG21551.1"/>
    <property type="molecule type" value="Genomic_DNA"/>
</dbReference>
<dbReference type="SUPFAM" id="SSF55874">
    <property type="entry name" value="ATPase domain of HSP90 chaperone/DNA topoisomerase II/histidine kinase"/>
    <property type="match status" value="1"/>
</dbReference>
<dbReference type="GO" id="GO:0005886">
    <property type="term" value="C:plasma membrane"/>
    <property type="evidence" value="ECO:0007669"/>
    <property type="project" value="UniProtKB-SubCell"/>
</dbReference>
<evidence type="ECO:0000256" key="8">
    <source>
        <dbReference type="ARBA" id="ARBA00022777"/>
    </source>
</evidence>
<dbReference type="OrthoDB" id="9776552at2"/>
<evidence type="ECO:0000256" key="9">
    <source>
        <dbReference type="ARBA" id="ARBA00022840"/>
    </source>
</evidence>
<dbReference type="CDD" id="cd06225">
    <property type="entry name" value="HAMP"/>
    <property type="match status" value="1"/>
</dbReference>
<proteinExistence type="predicted"/>
<dbReference type="SMART" id="SM00304">
    <property type="entry name" value="HAMP"/>
    <property type="match status" value="1"/>
</dbReference>
<dbReference type="SMART" id="SM00387">
    <property type="entry name" value="HATPase_c"/>
    <property type="match status" value="1"/>
</dbReference>
<evidence type="ECO:0000313" key="15">
    <source>
        <dbReference type="EMBL" id="PKG21551.1"/>
    </source>
</evidence>
<evidence type="ECO:0000256" key="4">
    <source>
        <dbReference type="ARBA" id="ARBA00022475"/>
    </source>
</evidence>
<evidence type="ECO:0000256" key="6">
    <source>
        <dbReference type="ARBA" id="ARBA00022679"/>
    </source>
</evidence>
<dbReference type="GO" id="GO:0000155">
    <property type="term" value="F:phosphorelay sensor kinase activity"/>
    <property type="evidence" value="ECO:0007669"/>
    <property type="project" value="InterPro"/>
</dbReference>
<dbReference type="Gene3D" id="6.10.340.10">
    <property type="match status" value="1"/>
</dbReference>